<reference evidence="2 3" key="1">
    <citation type="submission" date="2018-09" db="EMBL/GenBank/DDBJ databases">
        <authorList>
            <person name="Grouzdev D.S."/>
            <person name="Krutkina M.S."/>
        </authorList>
    </citation>
    <scope>NUCLEOTIDE SEQUENCE [LARGE SCALE GENOMIC DNA]</scope>
    <source>
        <strain evidence="2 3">RmlP001</strain>
    </source>
</reference>
<dbReference type="GO" id="GO:0016491">
    <property type="term" value="F:oxidoreductase activity"/>
    <property type="evidence" value="ECO:0007669"/>
    <property type="project" value="InterPro"/>
</dbReference>
<dbReference type="AlphaFoldDB" id="A0A4Q2RAQ3"/>
<dbReference type="Gene3D" id="3.40.30.10">
    <property type="entry name" value="Glutaredoxin"/>
    <property type="match status" value="1"/>
</dbReference>
<feature type="domain" description="DSBA-like thioredoxin" evidence="1">
    <location>
        <begin position="76"/>
        <end position="221"/>
    </location>
</feature>
<keyword evidence="3" id="KW-1185">Reference proteome</keyword>
<evidence type="ECO:0000313" key="2">
    <source>
        <dbReference type="EMBL" id="RYB04171.1"/>
    </source>
</evidence>
<dbReference type="EMBL" id="QYBC01000011">
    <property type="protein sequence ID" value="RYB04171.1"/>
    <property type="molecule type" value="Genomic_DNA"/>
</dbReference>
<evidence type="ECO:0000313" key="3">
    <source>
        <dbReference type="Proteomes" id="UP000289411"/>
    </source>
</evidence>
<sequence>MVVDRRNILDAAWRGALVLGVAAGTAGRALAQAGSLFPFTADDGRQVYNYRLPSDLSTEGLPGVVWTGAQHPDVILVEYFDYNCPFCRKAEGDLDALLRMNPGLRLGLVNNPILSLGSVQAAKVQQAVLRGAGPAKAYAFHQAVYAKPGPIDGPLALAVVGEMGLDAKAVEAAADLPQVGAVIRRQVDLARSLGFEATPSFSLGNIGILGYPGPDAMQKAVADMKRCDKLACG</sequence>
<dbReference type="SUPFAM" id="SSF52833">
    <property type="entry name" value="Thioredoxin-like"/>
    <property type="match status" value="1"/>
</dbReference>
<dbReference type="Pfam" id="PF01323">
    <property type="entry name" value="DSBA"/>
    <property type="match status" value="1"/>
</dbReference>
<evidence type="ECO:0000259" key="1">
    <source>
        <dbReference type="Pfam" id="PF01323"/>
    </source>
</evidence>
<dbReference type="RefSeq" id="WP_129219867.1">
    <property type="nucleotide sequence ID" value="NZ_QYBC01000011.1"/>
</dbReference>
<reference evidence="2 3" key="2">
    <citation type="submission" date="2019-02" db="EMBL/GenBank/DDBJ databases">
        <title>'Lichenibacterium ramalinii' gen. nov. sp. nov., 'Lichenibacterium minor' gen. nov. sp. nov.</title>
        <authorList>
            <person name="Pankratov T."/>
        </authorList>
    </citation>
    <scope>NUCLEOTIDE SEQUENCE [LARGE SCALE GENOMIC DNA]</scope>
    <source>
        <strain evidence="2 3">RmlP001</strain>
    </source>
</reference>
<proteinExistence type="predicted"/>
<comment type="caution">
    <text evidence="2">The sequence shown here is derived from an EMBL/GenBank/DDBJ whole genome shotgun (WGS) entry which is preliminary data.</text>
</comment>
<dbReference type="PROSITE" id="PS51318">
    <property type="entry name" value="TAT"/>
    <property type="match status" value="1"/>
</dbReference>
<dbReference type="InterPro" id="IPR006311">
    <property type="entry name" value="TAT_signal"/>
</dbReference>
<gene>
    <name evidence="2" type="ORF">D3272_14250</name>
</gene>
<protein>
    <recommendedName>
        <fullName evidence="1">DSBA-like thioredoxin domain-containing protein</fullName>
    </recommendedName>
</protein>
<dbReference type="InterPro" id="IPR036249">
    <property type="entry name" value="Thioredoxin-like_sf"/>
</dbReference>
<dbReference type="Proteomes" id="UP000289411">
    <property type="component" value="Unassembled WGS sequence"/>
</dbReference>
<dbReference type="OrthoDB" id="9780147at2"/>
<dbReference type="InterPro" id="IPR001853">
    <property type="entry name" value="DSBA-like_thioredoxin_dom"/>
</dbReference>
<accession>A0A4Q2RAQ3</accession>
<organism evidence="2 3">
    <name type="scientific">Lichenibacterium ramalinae</name>
    <dbReference type="NCBI Taxonomy" id="2316527"/>
    <lineage>
        <taxon>Bacteria</taxon>
        <taxon>Pseudomonadati</taxon>
        <taxon>Pseudomonadota</taxon>
        <taxon>Alphaproteobacteria</taxon>
        <taxon>Hyphomicrobiales</taxon>
        <taxon>Lichenihabitantaceae</taxon>
        <taxon>Lichenibacterium</taxon>
    </lineage>
</organism>
<name>A0A4Q2RAQ3_9HYPH</name>